<accession>W2RQP4</accession>
<feature type="transmembrane region" description="Helical" evidence="2">
    <location>
        <begin position="98"/>
        <end position="119"/>
    </location>
</feature>
<dbReference type="RefSeq" id="XP_008720202.1">
    <property type="nucleotide sequence ID" value="XM_008721980.1"/>
</dbReference>
<protein>
    <recommendedName>
        <fullName evidence="3">Rhodopsin domain-containing protein</fullName>
    </recommendedName>
</protein>
<dbReference type="VEuPathDB" id="FungiDB:HMPREF1541_07656"/>
<keyword evidence="2" id="KW-1133">Transmembrane helix</keyword>
<evidence type="ECO:0000313" key="4">
    <source>
        <dbReference type="EMBL" id="ETN38033.1"/>
    </source>
</evidence>
<evidence type="ECO:0000313" key="5">
    <source>
        <dbReference type="Proteomes" id="UP000030752"/>
    </source>
</evidence>
<dbReference type="GeneID" id="19974995"/>
<dbReference type="PANTHER" id="PTHR39614">
    <property type="entry name" value="INTEGRAL MEMBRANE PROTEIN"/>
    <property type="match status" value="1"/>
</dbReference>
<dbReference type="STRING" id="1220924.W2RQP4"/>
<keyword evidence="2" id="KW-0472">Membrane</keyword>
<dbReference type="Proteomes" id="UP000030752">
    <property type="component" value="Unassembled WGS sequence"/>
</dbReference>
<evidence type="ECO:0000256" key="2">
    <source>
        <dbReference type="SAM" id="Phobius"/>
    </source>
</evidence>
<feature type="transmembrane region" description="Helical" evidence="2">
    <location>
        <begin position="23"/>
        <end position="44"/>
    </location>
</feature>
<keyword evidence="5" id="KW-1185">Reference proteome</keyword>
<organism evidence="4 5">
    <name type="scientific">Cyphellophora europaea (strain CBS 101466)</name>
    <name type="common">Phialophora europaea</name>
    <dbReference type="NCBI Taxonomy" id="1220924"/>
    <lineage>
        <taxon>Eukaryota</taxon>
        <taxon>Fungi</taxon>
        <taxon>Dikarya</taxon>
        <taxon>Ascomycota</taxon>
        <taxon>Pezizomycotina</taxon>
        <taxon>Eurotiomycetes</taxon>
        <taxon>Chaetothyriomycetidae</taxon>
        <taxon>Chaetothyriales</taxon>
        <taxon>Cyphellophoraceae</taxon>
        <taxon>Cyphellophora</taxon>
    </lineage>
</organism>
<feature type="domain" description="Rhodopsin" evidence="3">
    <location>
        <begin position="44"/>
        <end position="285"/>
    </location>
</feature>
<feature type="transmembrane region" description="Helical" evidence="2">
    <location>
        <begin position="56"/>
        <end position="78"/>
    </location>
</feature>
<dbReference type="InParanoid" id="W2RQP4"/>
<dbReference type="eggNOG" id="ENOG502SMZV">
    <property type="taxonomic scope" value="Eukaryota"/>
</dbReference>
<keyword evidence="2" id="KW-0812">Transmembrane</keyword>
<reference evidence="4 5" key="1">
    <citation type="submission" date="2013-03" db="EMBL/GenBank/DDBJ databases">
        <title>The Genome Sequence of Phialophora europaea CBS 101466.</title>
        <authorList>
            <consortium name="The Broad Institute Genomics Platform"/>
            <person name="Cuomo C."/>
            <person name="de Hoog S."/>
            <person name="Gorbushina A."/>
            <person name="Walker B."/>
            <person name="Young S.K."/>
            <person name="Zeng Q."/>
            <person name="Gargeya S."/>
            <person name="Fitzgerald M."/>
            <person name="Haas B."/>
            <person name="Abouelleil A."/>
            <person name="Allen A.W."/>
            <person name="Alvarado L."/>
            <person name="Arachchi H.M."/>
            <person name="Berlin A.M."/>
            <person name="Chapman S.B."/>
            <person name="Gainer-Dewar J."/>
            <person name="Goldberg J."/>
            <person name="Griggs A."/>
            <person name="Gujja S."/>
            <person name="Hansen M."/>
            <person name="Howarth C."/>
            <person name="Imamovic A."/>
            <person name="Ireland A."/>
            <person name="Larimer J."/>
            <person name="McCowan C."/>
            <person name="Murphy C."/>
            <person name="Pearson M."/>
            <person name="Poon T.W."/>
            <person name="Priest M."/>
            <person name="Roberts A."/>
            <person name="Saif S."/>
            <person name="Shea T."/>
            <person name="Sisk P."/>
            <person name="Sykes S."/>
            <person name="Wortman J."/>
            <person name="Nusbaum C."/>
            <person name="Birren B."/>
        </authorList>
    </citation>
    <scope>NUCLEOTIDE SEQUENCE [LARGE SCALE GENOMIC DNA]</scope>
    <source>
        <strain evidence="4 5">CBS 101466</strain>
    </source>
</reference>
<evidence type="ECO:0000256" key="1">
    <source>
        <dbReference type="SAM" id="MobiDB-lite"/>
    </source>
</evidence>
<dbReference type="Pfam" id="PF20684">
    <property type="entry name" value="Fung_rhodopsin"/>
    <property type="match status" value="1"/>
</dbReference>
<dbReference type="HOGENOM" id="CLU_036632_1_0_1"/>
<proteinExistence type="predicted"/>
<dbReference type="AlphaFoldDB" id="W2RQP4"/>
<feature type="region of interest" description="Disordered" evidence="1">
    <location>
        <begin position="322"/>
        <end position="349"/>
    </location>
</feature>
<feature type="transmembrane region" description="Helical" evidence="2">
    <location>
        <begin position="224"/>
        <end position="243"/>
    </location>
</feature>
<dbReference type="InterPro" id="IPR049326">
    <property type="entry name" value="Rhodopsin_dom_fungi"/>
</dbReference>
<dbReference type="OrthoDB" id="3918601at2759"/>
<feature type="transmembrane region" description="Helical" evidence="2">
    <location>
        <begin position="140"/>
        <end position="161"/>
    </location>
</feature>
<name>W2RQP4_CYPE1</name>
<feature type="compositionally biased region" description="Polar residues" evidence="1">
    <location>
        <begin position="322"/>
        <end position="339"/>
    </location>
</feature>
<feature type="transmembrane region" description="Helical" evidence="2">
    <location>
        <begin position="196"/>
        <end position="217"/>
    </location>
</feature>
<gene>
    <name evidence="4" type="ORF">HMPREF1541_07656</name>
</gene>
<dbReference type="EMBL" id="KB822723">
    <property type="protein sequence ID" value="ETN38033.1"/>
    <property type="molecule type" value="Genomic_DNA"/>
</dbReference>
<evidence type="ECO:0000259" key="3">
    <source>
        <dbReference type="Pfam" id="PF20684"/>
    </source>
</evidence>
<dbReference type="PANTHER" id="PTHR39614:SF2">
    <property type="entry name" value="INTEGRAL MEMBRANE PROTEIN"/>
    <property type="match status" value="1"/>
</dbReference>
<sequence length="419" mass="45680">MSDTFNNDNRFAPITADNQSGSIWIATLLCLVYSLITVLTRGWLRLKIYGADDLLILFAFLFHLGSAISTILALNSGLGQTLTFLVPSSAHTASIDSFAALILFLLCATFAKCSTLYLMMRLFNLSGRKSQTNHHGSPRLYLNVCLAILGIMALGGIASIATVSANCQPTTYIQPPADAKCSSQPLRWRIITGLDIATEAILILMTIVIVTPVHLAFHLKCQVVLAFLLRLPLVALAALRLYYVDQYAKSGNAGLAQTPIQVLQQVYMAWTIISATIPNLKAFVRSFGSGFGIGIDMETYTAAYGSKNSARQRSYEMRSVNNQGSQRGAMNSRHATVTGSGAGGSMNRSRIEDESDIVAPIRKVRTGEAVMHNHTTPRSRQGDKVGDFGDEVSIESVGSDKRIIRKDIQWHVGYEPRAI</sequence>